<dbReference type="EMBL" id="ML978021">
    <property type="protein sequence ID" value="KAF1992654.1"/>
    <property type="molecule type" value="Genomic_DNA"/>
</dbReference>
<accession>A0A6A5VUF0</accession>
<name>A0A6A5VUF0_9PLEO</name>
<proteinExistence type="predicted"/>
<dbReference type="Proteomes" id="UP000799779">
    <property type="component" value="Unassembled WGS sequence"/>
</dbReference>
<keyword evidence="2" id="KW-0012">Acyltransferase</keyword>
<evidence type="ECO:0000313" key="2">
    <source>
        <dbReference type="EMBL" id="KAF1992654.1"/>
    </source>
</evidence>
<evidence type="ECO:0000313" key="3">
    <source>
        <dbReference type="Proteomes" id="UP000799779"/>
    </source>
</evidence>
<evidence type="ECO:0000259" key="1">
    <source>
        <dbReference type="PROSITE" id="PS51186"/>
    </source>
</evidence>
<dbReference type="AlphaFoldDB" id="A0A6A5VUF0"/>
<dbReference type="Pfam" id="PF13673">
    <property type="entry name" value="Acetyltransf_10"/>
    <property type="match status" value="1"/>
</dbReference>
<dbReference type="SUPFAM" id="SSF55729">
    <property type="entry name" value="Acyl-CoA N-acyltransferases (Nat)"/>
    <property type="match status" value="1"/>
</dbReference>
<reference evidence="2" key="1">
    <citation type="journal article" date="2020" name="Stud. Mycol.">
        <title>101 Dothideomycetes genomes: a test case for predicting lifestyles and emergence of pathogens.</title>
        <authorList>
            <person name="Haridas S."/>
            <person name="Albert R."/>
            <person name="Binder M."/>
            <person name="Bloem J."/>
            <person name="Labutti K."/>
            <person name="Salamov A."/>
            <person name="Andreopoulos B."/>
            <person name="Baker S."/>
            <person name="Barry K."/>
            <person name="Bills G."/>
            <person name="Bluhm B."/>
            <person name="Cannon C."/>
            <person name="Castanera R."/>
            <person name="Culley D."/>
            <person name="Daum C."/>
            <person name="Ezra D."/>
            <person name="Gonzalez J."/>
            <person name="Henrissat B."/>
            <person name="Kuo A."/>
            <person name="Liang C."/>
            <person name="Lipzen A."/>
            <person name="Lutzoni F."/>
            <person name="Magnuson J."/>
            <person name="Mondo S."/>
            <person name="Nolan M."/>
            <person name="Ohm R."/>
            <person name="Pangilinan J."/>
            <person name="Park H.-J."/>
            <person name="Ramirez L."/>
            <person name="Alfaro M."/>
            <person name="Sun H."/>
            <person name="Tritt A."/>
            <person name="Yoshinaga Y."/>
            <person name="Zwiers L.-H."/>
            <person name="Turgeon B."/>
            <person name="Goodwin S."/>
            <person name="Spatafora J."/>
            <person name="Crous P."/>
            <person name="Grigoriev I."/>
        </authorList>
    </citation>
    <scope>NUCLEOTIDE SEQUENCE</scope>
    <source>
        <strain evidence="2">CBS 123094</strain>
    </source>
</reference>
<dbReference type="PROSITE" id="PS51186">
    <property type="entry name" value="GNAT"/>
    <property type="match status" value="1"/>
</dbReference>
<gene>
    <name evidence="2" type="ORF">P154DRAFT_625946</name>
</gene>
<dbReference type="PANTHER" id="PTHR42791:SF1">
    <property type="entry name" value="N-ACETYLTRANSFERASE DOMAIN-CONTAINING PROTEIN"/>
    <property type="match status" value="1"/>
</dbReference>
<keyword evidence="2" id="KW-0808">Transferase</keyword>
<dbReference type="InterPro" id="IPR016181">
    <property type="entry name" value="Acyl_CoA_acyltransferase"/>
</dbReference>
<dbReference type="CDD" id="cd04301">
    <property type="entry name" value="NAT_SF"/>
    <property type="match status" value="1"/>
</dbReference>
<organism evidence="2 3">
    <name type="scientific">Amniculicola lignicola CBS 123094</name>
    <dbReference type="NCBI Taxonomy" id="1392246"/>
    <lineage>
        <taxon>Eukaryota</taxon>
        <taxon>Fungi</taxon>
        <taxon>Dikarya</taxon>
        <taxon>Ascomycota</taxon>
        <taxon>Pezizomycotina</taxon>
        <taxon>Dothideomycetes</taxon>
        <taxon>Pleosporomycetidae</taxon>
        <taxon>Pleosporales</taxon>
        <taxon>Amniculicolaceae</taxon>
        <taxon>Amniculicola</taxon>
    </lineage>
</organism>
<dbReference type="OrthoDB" id="2115692at2759"/>
<dbReference type="InterPro" id="IPR000182">
    <property type="entry name" value="GNAT_dom"/>
</dbReference>
<keyword evidence="3" id="KW-1185">Reference proteome</keyword>
<dbReference type="Gene3D" id="3.40.630.30">
    <property type="match status" value="1"/>
</dbReference>
<dbReference type="PANTHER" id="PTHR42791">
    <property type="entry name" value="GNAT FAMILY ACETYLTRANSFERASE"/>
    <property type="match status" value="1"/>
</dbReference>
<dbReference type="InterPro" id="IPR052523">
    <property type="entry name" value="Trichothecene_AcTrans"/>
</dbReference>
<protein>
    <submittedName>
        <fullName evidence="2">Acyl-CoA N-acyltransferase</fullName>
    </submittedName>
</protein>
<feature type="domain" description="N-acetyltransferase" evidence="1">
    <location>
        <begin position="28"/>
        <end position="205"/>
    </location>
</feature>
<sequence length="211" mass="24050">MVFLSHISYSDIDSLVRNIDFPSMQDGPLYRVMFPEHLRDEQRDEIIVWYTINMQRAFSSGTTFYKACTDDGEAIGFAGWVYDGNVAKNSVQNTFKENPRLPQTLDVAAWQDVSKGLMKERRRVLDSLDNVLRLTFVSVHPDYQKQGVGSIMMEHICKEADQLRGHLYVLASPAGVKLYSKFDFETVGQINTEKGVITSMLRKADGSRRVL</sequence>
<dbReference type="GO" id="GO:0016747">
    <property type="term" value="F:acyltransferase activity, transferring groups other than amino-acyl groups"/>
    <property type="evidence" value="ECO:0007669"/>
    <property type="project" value="InterPro"/>
</dbReference>